<organism evidence="4 5">
    <name type="scientific">Lasiosphaeria hispida</name>
    <dbReference type="NCBI Taxonomy" id="260671"/>
    <lineage>
        <taxon>Eukaryota</taxon>
        <taxon>Fungi</taxon>
        <taxon>Dikarya</taxon>
        <taxon>Ascomycota</taxon>
        <taxon>Pezizomycotina</taxon>
        <taxon>Sordariomycetes</taxon>
        <taxon>Sordariomycetidae</taxon>
        <taxon>Sordariales</taxon>
        <taxon>Lasiosphaeriaceae</taxon>
        <taxon>Lasiosphaeria</taxon>
    </lineage>
</organism>
<keyword evidence="5" id="KW-1185">Reference proteome</keyword>
<sequence length="974" mass="107684">MDATEYARRNGLTIDSFTDPLLGLLDNDTSIAATTTPTAPGHLFELDQLEECLFRTIIPIPEQCEMPRASLILLHQVCKPCKGQELTGLMEDLCFAGAVERKKLKLEVPVLRSDHNMDCRRLRQKVEAFRKPQLPEHRLPLYPADGEEGEGVEFPGSARKSDTAIMKNIEKELFEMKRETLVYLMQTLKADWTAAEQTDLVDSISTYKGVRARDYLTPPLSPCVRPSPDYFIPDEELCELPEPSDISTGLCAELEATEARLLKDDFEFWNEKAAQDLASPGRYDDLGISEMIKAGQLRSRSPSSSPRLASRNLKVDVPVLPSNANQDSAQGAATKVLAPEDLAQARALVSSSDTLSGEPGASDGQFAEFIRAKADSVMRKAEQEKLQPLDATARVSVPVMDFSIPAPDWGSHPWEAGAMFRWIREKMDASWQEPKWPNNKIAEKRMVWTPLAHMAQKTLLSEKIEASPSVLELFLKRPRSAEVMSSADCIFKRLDLLDILRTRDNESDIDGDTTSYANSPEMPMIAPPPFRQLHPPDTRPPPIRVGPPMELQPRQPIFNRSPALSEDLTTLLKGRKRLLDEMLQPKLPAGNTDGERQRLPDFRASDFIDPSVLDSTNVLRGFVNEYTDFAPLVDNFVEINTPKKTKLAHASSYFGTPGIPIDIAAAPPKPFADETKRLMPSSPRPVPAMAPSIAAPKTPPRVIVSAVLSRLLTNQISNLIPGIDLIPRDYTKHCPLGWFPGRRSPSADEADVILSPATGLLTTTMVQLRQRPLPGKTNQVIFRHTVKNVAVRYERLIILISEGNKHNETMSPLSQSDAKALGEFQGFAAGLKTDVQVFYVGGGIETLAKWIAAEVCGHAGETLPVQDLLVSAETGWELFLRRAGMNAYAAQVTLAMLKVPDEEPAIGGQRLYGLPAFVMLTPEERVDMLARALGGRRVLDRVSEVIDKPWRPPVLGEAPFSQDRGFLPGGFGGE</sequence>
<accession>A0AAJ0HHQ1</accession>
<protein>
    <submittedName>
        <fullName evidence="4">Uncharacterized protein</fullName>
    </submittedName>
</protein>
<feature type="domain" description="SAM-like" evidence="3">
    <location>
        <begin position="872"/>
        <end position="946"/>
    </location>
</feature>
<evidence type="ECO:0000256" key="1">
    <source>
        <dbReference type="SAM" id="MobiDB-lite"/>
    </source>
</evidence>
<dbReference type="InterPro" id="IPR057559">
    <property type="entry name" value="SAM_6"/>
</dbReference>
<reference evidence="4" key="1">
    <citation type="journal article" date="2023" name="Mol. Phylogenet. Evol.">
        <title>Genome-scale phylogeny and comparative genomics of the fungal order Sordariales.</title>
        <authorList>
            <person name="Hensen N."/>
            <person name="Bonometti L."/>
            <person name="Westerberg I."/>
            <person name="Brannstrom I.O."/>
            <person name="Guillou S."/>
            <person name="Cros-Aarteil S."/>
            <person name="Calhoun S."/>
            <person name="Haridas S."/>
            <person name="Kuo A."/>
            <person name="Mondo S."/>
            <person name="Pangilinan J."/>
            <person name="Riley R."/>
            <person name="LaButti K."/>
            <person name="Andreopoulos B."/>
            <person name="Lipzen A."/>
            <person name="Chen C."/>
            <person name="Yan M."/>
            <person name="Daum C."/>
            <person name="Ng V."/>
            <person name="Clum A."/>
            <person name="Steindorff A."/>
            <person name="Ohm R.A."/>
            <person name="Martin F."/>
            <person name="Silar P."/>
            <person name="Natvig D.O."/>
            <person name="Lalanne C."/>
            <person name="Gautier V."/>
            <person name="Ament-Velasquez S.L."/>
            <person name="Kruys A."/>
            <person name="Hutchinson M.I."/>
            <person name="Powell A.J."/>
            <person name="Barry K."/>
            <person name="Miller A.N."/>
            <person name="Grigoriev I.V."/>
            <person name="Debuchy R."/>
            <person name="Gladieux P."/>
            <person name="Hiltunen Thoren M."/>
            <person name="Johannesson H."/>
        </authorList>
    </citation>
    <scope>NUCLEOTIDE SEQUENCE</scope>
    <source>
        <strain evidence="4">CBS 955.72</strain>
    </source>
</reference>
<dbReference type="EMBL" id="JAUIQD010000004">
    <property type="protein sequence ID" value="KAK3352650.1"/>
    <property type="molecule type" value="Genomic_DNA"/>
</dbReference>
<feature type="domain" description="DUF7102" evidence="2">
    <location>
        <begin position="702"/>
        <end position="860"/>
    </location>
</feature>
<evidence type="ECO:0000313" key="4">
    <source>
        <dbReference type="EMBL" id="KAK3352650.1"/>
    </source>
</evidence>
<feature type="compositionally biased region" description="Low complexity" evidence="1">
    <location>
        <begin position="297"/>
        <end position="311"/>
    </location>
</feature>
<reference evidence="4" key="2">
    <citation type="submission" date="2023-06" db="EMBL/GenBank/DDBJ databases">
        <authorList>
            <consortium name="Lawrence Berkeley National Laboratory"/>
            <person name="Haridas S."/>
            <person name="Hensen N."/>
            <person name="Bonometti L."/>
            <person name="Westerberg I."/>
            <person name="Brannstrom I.O."/>
            <person name="Guillou S."/>
            <person name="Cros-Aarteil S."/>
            <person name="Calhoun S."/>
            <person name="Kuo A."/>
            <person name="Mondo S."/>
            <person name="Pangilinan J."/>
            <person name="Riley R."/>
            <person name="Labutti K."/>
            <person name="Andreopoulos B."/>
            <person name="Lipzen A."/>
            <person name="Chen C."/>
            <person name="Yanf M."/>
            <person name="Daum C."/>
            <person name="Ng V."/>
            <person name="Clum A."/>
            <person name="Steindorff A."/>
            <person name="Ohm R."/>
            <person name="Martin F."/>
            <person name="Silar P."/>
            <person name="Natvig D."/>
            <person name="Lalanne C."/>
            <person name="Gautier V."/>
            <person name="Ament-Velasquez S.L."/>
            <person name="Kruys A."/>
            <person name="Hutchinson M.I."/>
            <person name="Powell A.J."/>
            <person name="Barry K."/>
            <person name="Miller A.N."/>
            <person name="Grigoriev I.V."/>
            <person name="Debuchy R."/>
            <person name="Gladieux P."/>
            <person name="Thoren M.H."/>
            <person name="Johannesson H."/>
        </authorList>
    </citation>
    <scope>NUCLEOTIDE SEQUENCE</scope>
    <source>
        <strain evidence="4">CBS 955.72</strain>
    </source>
</reference>
<dbReference type="InterPro" id="IPR055528">
    <property type="entry name" value="DUF7102"/>
</dbReference>
<name>A0AAJ0HHQ1_9PEZI</name>
<dbReference type="AlphaFoldDB" id="A0AAJ0HHQ1"/>
<feature type="region of interest" description="Disordered" evidence="1">
    <location>
        <begin position="294"/>
        <end position="313"/>
    </location>
</feature>
<dbReference type="Pfam" id="PF23394">
    <property type="entry name" value="DUF7102"/>
    <property type="match status" value="1"/>
</dbReference>
<evidence type="ECO:0000259" key="3">
    <source>
        <dbReference type="Pfam" id="PF23395"/>
    </source>
</evidence>
<dbReference type="Proteomes" id="UP001275084">
    <property type="component" value="Unassembled WGS sequence"/>
</dbReference>
<evidence type="ECO:0000313" key="5">
    <source>
        <dbReference type="Proteomes" id="UP001275084"/>
    </source>
</evidence>
<gene>
    <name evidence="4" type="ORF">B0T25DRAFT_500907</name>
</gene>
<proteinExistence type="predicted"/>
<dbReference type="Pfam" id="PF23395">
    <property type="entry name" value="SAM_6"/>
    <property type="match status" value="1"/>
</dbReference>
<evidence type="ECO:0000259" key="2">
    <source>
        <dbReference type="Pfam" id="PF23394"/>
    </source>
</evidence>
<comment type="caution">
    <text evidence="4">The sequence shown here is derived from an EMBL/GenBank/DDBJ whole genome shotgun (WGS) entry which is preliminary data.</text>
</comment>